<dbReference type="Pfam" id="PF19441">
    <property type="entry name" value="ASTN_1_2_N"/>
    <property type="match status" value="1"/>
</dbReference>
<feature type="region of interest" description="Disordered" evidence="1">
    <location>
        <begin position="421"/>
        <end position="456"/>
    </location>
</feature>
<dbReference type="InterPro" id="IPR045575">
    <property type="entry name" value="ASTN_1_2_N"/>
</dbReference>
<organism evidence="5 6">
    <name type="scientific">Oryzias melastigma</name>
    <name type="common">Marine medaka</name>
    <dbReference type="NCBI Taxonomy" id="30732"/>
    <lineage>
        <taxon>Eukaryota</taxon>
        <taxon>Metazoa</taxon>
        <taxon>Chordata</taxon>
        <taxon>Craniata</taxon>
        <taxon>Vertebrata</taxon>
        <taxon>Euteleostomi</taxon>
        <taxon>Actinopterygii</taxon>
        <taxon>Neopterygii</taxon>
        <taxon>Teleostei</taxon>
        <taxon>Neoteleostei</taxon>
        <taxon>Acanthomorphata</taxon>
        <taxon>Ovalentaria</taxon>
        <taxon>Atherinomorphae</taxon>
        <taxon>Beloniformes</taxon>
        <taxon>Adrianichthyidae</taxon>
        <taxon>Oryziinae</taxon>
        <taxon>Oryzias</taxon>
    </lineage>
</organism>
<dbReference type="OrthoDB" id="9934301at2759"/>
<feature type="region of interest" description="Disordered" evidence="1">
    <location>
        <begin position="72"/>
        <end position="92"/>
    </location>
</feature>
<evidence type="ECO:0000256" key="1">
    <source>
        <dbReference type="SAM" id="MobiDB-lite"/>
    </source>
</evidence>
<dbReference type="PANTHER" id="PTHR16592:SF2">
    <property type="entry name" value="ASTROTACTIN-2"/>
    <property type="match status" value="1"/>
</dbReference>
<dbReference type="InterPro" id="IPR013783">
    <property type="entry name" value="Ig-like_fold"/>
</dbReference>
<dbReference type="GeneTree" id="ENSGT00390000003140"/>
<keyword evidence="2" id="KW-0812">Transmembrane</keyword>
<dbReference type="Ensembl" id="ENSOMET00000009930.1">
    <property type="protein sequence ID" value="ENSOMEP00000024353.1"/>
    <property type="gene ID" value="ENSOMEG00000004936.1"/>
</dbReference>
<dbReference type="InterPro" id="IPR040685">
    <property type="entry name" value="Annexin-like"/>
</dbReference>
<dbReference type="SMART" id="SM00457">
    <property type="entry name" value="MACPF"/>
    <property type="match status" value="1"/>
</dbReference>
<name>A0A3B3D2R3_ORYME</name>
<dbReference type="InterPro" id="IPR045574">
    <property type="entry name" value="ASTN1_2_Fn3"/>
</dbReference>
<dbReference type="Proteomes" id="UP000261560">
    <property type="component" value="Unplaced"/>
</dbReference>
<dbReference type="InterPro" id="IPR036116">
    <property type="entry name" value="FN3_sf"/>
</dbReference>
<dbReference type="InterPro" id="IPR020864">
    <property type="entry name" value="MACPF"/>
</dbReference>
<dbReference type="GO" id="GO:0007158">
    <property type="term" value="P:neuron cell-cell adhesion"/>
    <property type="evidence" value="ECO:0007669"/>
    <property type="project" value="TreeGrafter"/>
</dbReference>
<dbReference type="GO" id="GO:0001764">
    <property type="term" value="P:neuron migration"/>
    <property type="evidence" value="ECO:0007669"/>
    <property type="project" value="InterPro"/>
</dbReference>
<dbReference type="GO" id="GO:0016020">
    <property type="term" value="C:membrane"/>
    <property type="evidence" value="ECO:0007669"/>
    <property type="project" value="TreeGrafter"/>
</dbReference>
<evidence type="ECO:0000313" key="5">
    <source>
        <dbReference type="Ensembl" id="ENSOMEP00000024353.1"/>
    </source>
</evidence>
<feature type="compositionally biased region" description="Gly residues" evidence="1">
    <location>
        <begin position="1048"/>
        <end position="1060"/>
    </location>
</feature>
<sequence length="1412" mass="156202">MSFSPHLCCRLLDGRDSFPSDCTISERTAYEPHSKRREARTRSAMARILAPHLRVLLAALLLADAWTLGASRGATSPEEERDKEGDAETPCELKTVTVSTLPVLRENEFSFTGGAAGSVAGGGSAAGAGGGGGAAGGGGGGGAAAAPGGGESRLLLFVRTDLPGRISVVDDLDNTALPYFTLEMSGTVEDISQVHWKQQWLENGTLYFHVSITESELQAQTTQPTAREPAHALPEHMHLLHISVMGGLIALLLLILLFTLVLYTRHRWCKRRRIPQKSASTEATHEIHYIPSILLGPQGRDSYRGSRGNHQHGGSVIGMPIRETPILDDYDCDDEDGGGHSLNSTPNQLHKLSDGKVLDDYGLNIGGHTDTMCKEDDIKHFEKRVLDPNTESVEDLMQRFQDSFRVPNTPTDMCHYQQTLHNSSTGRRKFPSHTKATGHVFSPQGGSGSEPEDDNQTKFYTEQHRGRRRSKGHSHSPLNKVTLTLITISTCVIAIVYATQDSCPLTVKVTLHVPEHFIADGSSFVVGMGSFLDVSNWLNPSKLTLYYQTNSSTQWVQDFCGQRTTEPCEQICDQDTGECSCHEGYSPDPVHKHLCVRSDWGRNEGPWPYANLEKGYDLVTGQQAPERIFRSFYSLGQGLWLPVSKSFVVPPAELSINPIASCKTDVLVTEDPAEVREEAMISTYFDTVEDLLASFGPVRDCSKENGGCKRNFKCVTDRQLDSTGCMCPEGLRPMKDGSGCYDYSRGIDCTDGFNGGCEQLCLQQLVPLEDDPSSSNVLMHCGCVQEYKLAGDGRSCLLQAENCEGSKCSRQDVHFNDTLFGEMLHGYNNKTQQVNLGQIFQMTFRDNNFIKDFPQLADGLMVIPLPVEEQCRGVLSEPLPNLQLLTGHAQFSEAVGYPMVQQWRVRSNLYKVKLSSITLSSGFSKVLKTLSADSTREELLAFIQEYGSHYVSEALYGSELSCSIYFPSKKVQQQLWLQYQKDATEQGAGTGGRRDLKSIPFISYLSGLQKSQLLSDDMVNGVEIRCEEKGSCQAGCHLCHHQAIPSGGGGGGVAGLSGRGRGGDKKSGEQPSPTPVLLEVTRVVPLYSLVQDNVTREAFKSATMSSYWCAGRGDVIDNWCRCDLSAFSIDGLPNCSPLRQPILRLAPYLEPSSTTVALEWVDVEPQIGYKISDYIIQQKRMEDPSEAEVYTGEILSLKDDLFSGLGSPCVVAGRRSGDHAHSLLYSVVFKCLEPDSLYRFTLYAVDNRGSHSESSFVSVRTSCPLVDDTRAEELADRVYNLYNGYTSGKEQQMAYNMLIEIPPPLLYRVQHHYNSHYEKFGDFVWRSEDELGPRKASLILRRVEKISLYCRSLLSSTYIQSRTDTMAYVYCRSEEERPPSNTWHGSLHDGHTMCMEKLISVQRNTYSNTKLR</sequence>
<evidence type="ECO:0000259" key="3">
    <source>
        <dbReference type="SMART" id="SM00181"/>
    </source>
</evidence>
<keyword evidence="2" id="KW-1133">Transmembrane helix</keyword>
<evidence type="ECO:0000313" key="6">
    <source>
        <dbReference type="Proteomes" id="UP000261560"/>
    </source>
</evidence>
<reference evidence="5" key="1">
    <citation type="submission" date="2025-08" db="UniProtKB">
        <authorList>
            <consortium name="Ensembl"/>
        </authorList>
    </citation>
    <scope>IDENTIFICATION</scope>
</reference>
<dbReference type="GO" id="GO:0005768">
    <property type="term" value="C:endosome"/>
    <property type="evidence" value="ECO:0007669"/>
    <property type="project" value="TreeGrafter"/>
</dbReference>
<dbReference type="Pfam" id="PF19743">
    <property type="entry name" value="ASTN1_2_fn3"/>
    <property type="match status" value="1"/>
</dbReference>
<feature type="region of interest" description="Disordered" evidence="1">
    <location>
        <begin position="1048"/>
        <end position="1073"/>
    </location>
</feature>
<keyword evidence="6" id="KW-1185">Reference proteome</keyword>
<dbReference type="Gene3D" id="2.10.25.10">
    <property type="entry name" value="Laminin"/>
    <property type="match status" value="1"/>
</dbReference>
<dbReference type="SUPFAM" id="SSF49265">
    <property type="entry name" value="Fibronectin type III"/>
    <property type="match status" value="1"/>
</dbReference>
<protein>
    <submittedName>
        <fullName evidence="5">Astrotactin 2</fullName>
    </submittedName>
</protein>
<dbReference type="SMART" id="SM00181">
    <property type="entry name" value="EGF"/>
    <property type="match status" value="3"/>
</dbReference>
<feature type="domain" description="EGF-like" evidence="3">
    <location>
        <begin position="559"/>
        <end position="596"/>
    </location>
</feature>
<feature type="domain" description="EGF-like" evidence="3">
    <location>
        <begin position="700"/>
        <end position="741"/>
    </location>
</feature>
<proteinExistence type="predicted"/>
<dbReference type="InterPro" id="IPR026995">
    <property type="entry name" value="Astrotactin"/>
</dbReference>
<gene>
    <name evidence="5" type="primary">ASTN2</name>
</gene>
<dbReference type="PANTHER" id="PTHR16592">
    <property type="entry name" value="ASTROTACTIN-1-LIKE"/>
    <property type="match status" value="1"/>
</dbReference>
<dbReference type="InterPro" id="IPR000742">
    <property type="entry name" value="EGF"/>
</dbReference>
<dbReference type="PaxDb" id="30732-ENSOMEP00000024353"/>
<feature type="transmembrane region" description="Helical" evidence="2">
    <location>
        <begin position="239"/>
        <end position="263"/>
    </location>
</feature>
<reference evidence="5" key="2">
    <citation type="submission" date="2025-09" db="UniProtKB">
        <authorList>
            <consortium name="Ensembl"/>
        </authorList>
    </citation>
    <scope>IDENTIFICATION</scope>
</reference>
<dbReference type="Gene3D" id="2.60.40.10">
    <property type="entry name" value="Immunoglobulins"/>
    <property type="match status" value="1"/>
</dbReference>
<evidence type="ECO:0000256" key="2">
    <source>
        <dbReference type="SAM" id="Phobius"/>
    </source>
</evidence>
<feature type="domain" description="MACPF" evidence="4">
    <location>
        <begin position="897"/>
        <end position="1108"/>
    </location>
</feature>
<accession>A0A3B3D2R3</accession>
<feature type="region of interest" description="Disordered" evidence="1">
    <location>
        <begin position="122"/>
        <end position="145"/>
    </location>
</feature>
<dbReference type="STRING" id="30732.ENSOMEP00000024353"/>
<feature type="transmembrane region" description="Helical" evidence="2">
    <location>
        <begin position="477"/>
        <end position="498"/>
    </location>
</feature>
<dbReference type="Pfam" id="PF01823">
    <property type="entry name" value="MACPF"/>
    <property type="match status" value="1"/>
</dbReference>
<dbReference type="Pfam" id="PF18577">
    <property type="entry name" value="ASTN_2_hairpin"/>
    <property type="match status" value="1"/>
</dbReference>
<feature type="domain" description="EGF-like" evidence="3">
    <location>
        <begin position="748"/>
        <end position="797"/>
    </location>
</feature>
<dbReference type="InterPro" id="IPR040510">
    <property type="entry name" value="ASTN_2_hairpin"/>
</dbReference>
<dbReference type="Pfam" id="PF18411">
    <property type="entry name" value="Annexin_2"/>
    <property type="match status" value="1"/>
</dbReference>
<evidence type="ECO:0000259" key="4">
    <source>
        <dbReference type="SMART" id="SM00457"/>
    </source>
</evidence>
<keyword evidence="2" id="KW-0472">Membrane</keyword>